<dbReference type="CDD" id="cd23767">
    <property type="entry name" value="IQCD"/>
    <property type="match status" value="1"/>
</dbReference>
<dbReference type="PROSITE" id="PS50096">
    <property type="entry name" value="IQ"/>
    <property type="match status" value="1"/>
</dbReference>
<dbReference type="EMBL" id="CAJJDM010000172">
    <property type="protein sequence ID" value="CAD8115600.1"/>
    <property type="molecule type" value="Genomic_DNA"/>
</dbReference>
<gene>
    <name evidence="2" type="ORF">PPRIM_AZ9-3.1.T1650059</name>
</gene>
<feature type="region of interest" description="Disordered" evidence="1">
    <location>
        <begin position="1"/>
        <end position="23"/>
    </location>
</feature>
<comment type="caution">
    <text evidence="2">The sequence shown here is derived from an EMBL/GenBank/DDBJ whole genome shotgun (WGS) entry which is preliminary data.</text>
</comment>
<evidence type="ECO:0000313" key="3">
    <source>
        <dbReference type="Proteomes" id="UP000688137"/>
    </source>
</evidence>
<dbReference type="Proteomes" id="UP000688137">
    <property type="component" value="Unassembled WGS sequence"/>
</dbReference>
<evidence type="ECO:0008006" key="4">
    <source>
        <dbReference type="Google" id="ProtNLM"/>
    </source>
</evidence>
<keyword evidence="3" id="KW-1185">Reference proteome</keyword>
<organism evidence="2 3">
    <name type="scientific">Paramecium primaurelia</name>
    <dbReference type="NCBI Taxonomy" id="5886"/>
    <lineage>
        <taxon>Eukaryota</taxon>
        <taxon>Sar</taxon>
        <taxon>Alveolata</taxon>
        <taxon>Ciliophora</taxon>
        <taxon>Intramacronucleata</taxon>
        <taxon>Oligohymenophorea</taxon>
        <taxon>Peniculida</taxon>
        <taxon>Parameciidae</taxon>
        <taxon>Paramecium</taxon>
    </lineage>
</organism>
<dbReference type="OMA" id="QDKPKEW"/>
<dbReference type="AlphaFoldDB" id="A0A8S1QLV4"/>
<accession>A0A8S1QLV4</accession>
<reference evidence="2" key="1">
    <citation type="submission" date="2021-01" db="EMBL/GenBank/DDBJ databases">
        <authorList>
            <consortium name="Genoscope - CEA"/>
            <person name="William W."/>
        </authorList>
    </citation>
    <scope>NUCLEOTIDE SEQUENCE</scope>
</reference>
<proteinExistence type="predicted"/>
<protein>
    <recommendedName>
        <fullName evidence="4">MORN repeat protein</fullName>
    </recommendedName>
</protein>
<evidence type="ECO:0000313" key="2">
    <source>
        <dbReference type="EMBL" id="CAD8115600.1"/>
    </source>
</evidence>
<name>A0A8S1QLV4_PARPR</name>
<sequence>MGICTSDPLPGGAEQQEAKPEDIKPLIDQPLNEYQKDENEAAVKIQTGLRGKKAKLELQKKKEELEQDKPKEWNEYKEKFEEPQLPKVFKEKVNYKPTNEDRILPPYLGPDGSVYNGQWNKGEVNGYGQMLKPDGTYLKGLWKSNILQEGGILYPNGDFYIGTSKYGQRYFANGVIYKGETDFGMPHGQGEETNPDGSKSEVFYQYGQKVQQEHDNQNH</sequence>
<evidence type="ECO:0000256" key="1">
    <source>
        <dbReference type="SAM" id="MobiDB-lite"/>
    </source>
</evidence>